<sequence>MILISLLISIVAIAIPSIRINLSPNLFLRITSIIFIYAGGISLNSLYIQSIESGIGIYSGLFQVTIYTEIIDILIFITAALILTSWPIFNQTLLPKLTTGSKSSKMNNPCIEYSIIVLFSSLGSSLLISCADLISMYLSLELQSFGVYILATLYKDSESATSAGLKYFLLGSFSSCFILLGTALIYSNYGLTKFESIYSLNSLFHNYLYYVDPRSYGITLGLFIIFIGLLFKIAAAPLHNWAPDVYDNSPTIVTIWLTIMPKLSILYLLFEIYSSLTLSTSILVFEPFTFIFKFVYLFYDDKLLEIRNLFILTSFFSLILGTIVGLSQIKIKRLLAYSTISHIGFILLALGINSMQSLEALYFYIFQYTLTSLNIFLILLAFGYIINRNKILKNNLIDSDINFITELKGQFFYNPILTICLTICLFSMAGVPPLLGFFSKYFVLYSAIYNGYYFMAIIAILASVISASYYLKIIRVLHTEDTNNNNNNNNNIITEPSILSNTHSFLISTLTLSILLFLMKPSIILNSVQLLSLILYYT</sequence>
<comment type="subcellular location">
    <subcellularLocation>
        <location evidence="1">Membrane</location>
        <topology evidence="1">Multi-pass membrane protein</topology>
    </subcellularLocation>
</comment>
<dbReference type="EMBL" id="MK571437">
    <property type="protein sequence ID" value="QBL02058.1"/>
    <property type="molecule type" value="Genomic_DNA"/>
</dbReference>
<feature type="transmembrane region" description="Helical" evidence="9">
    <location>
        <begin position="334"/>
        <end position="355"/>
    </location>
</feature>
<reference evidence="11" key="2">
    <citation type="submission" date="2019-02" db="EMBL/GenBank/DDBJ databases">
        <authorList>
            <person name="Jiang L."/>
            <person name="Yang D."/>
            <person name="Xu J."/>
            <person name="Zhang Y."/>
        </authorList>
    </citation>
    <scope>NUCLEOTIDE SEQUENCE</scope>
</reference>
<evidence type="ECO:0000256" key="4">
    <source>
        <dbReference type="ARBA" id="ARBA00022692"/>
    </source>
</evidence>
<name>A0A481ZNK7_9AGAM</name>
<keyword evidence="4 9" id="KW-0812">Transmembrane</keyword>
<gene>
    <name evidence="11" type="primary">nad2</name>
</gene>
<dbReference type="HAMAP" id="MF_00445">
    <property type="entry name" value="NDH1_NuoN_1"/>
    <property type="match status" value="1"/>
</dbReference>
<proteinExistence type="inferred from homology"/>
<dbReference type="GO" id="GO:0008137">
    <property type="term" value="F:NADH dehydrogenase (ubiquinone) activity"/>
    <property type="evidence" value="ECO:0007669"/>
    <property type="project" value="UniProtKB-EC"/>
</dbReference>
<feature type="transmembrane region" description="Helical" evidence="9">
    <location>
        <begin position="411"/>
        <end position="431"/>
    </location>
</feature>
<organism evidence="11">
    <name type="scientific">Phlebopus portentosus</name>
    <dbReference type="NCBI Taxonomy" id="80661"/>
    <lineage>
        <taxon>Eukaryota</taxon>
        <taxon>Fungi</taxon>
        <taxon>Dikarya</taxon>
        <taxon>Basidiomycota</taxon>
        <taxon>Agaricomycotina</taxon>
        <taxon>Agaricomycetes</taxon>
        <taxon>Agaricomycetidae</taxon>
        <taxon>Boletales</taxon>
        <taxon>Sclerodermatineae</taxon>
        <taxon>Boletinellaceae</taxon>
        <taxon>Phlebopus</taxon>
    </lineage>
</organism>
<feature type="domain" description="NADH:quinone oxidoreductase/Mrp antiporter transmembrane" evidence="10">
    <location>
        <begin position="132"/>
        <end position="269"/>
    </location>
</feature>
<reference evidence="11" key="1">
    <citation type="journal article" date="2017" name="Mitochondrial DNA Part B Resour">
        <title>The complete mitochondrial genome of the edible Basidiomycete mushroom Phlebopus Portentosus.</title>
        <authorList>
            <person name="Jiang L."/>
            <person name="Yang D."/>
            <person name="Cao Y."/>
            <person name="Wang P."/>
            <person name="Zhang Y."/>
            <person name="Zhang K.-Q."/>
            <person name="Xu J."/>
            <person name="Zhang Y."/>
        </authorList>
    </citation>
    <scope>NUCLEOTIDE SEQUENCE</scope>
</reference>
<feature type="transmembrane region" description="Helical" evidence="9">
    <location>
        <begin position="167"/>
        <end position="186"/>
    </location>
</feature>
<evidence type="ECO:0000256" key="7">
    <source>
        <dbReference type="ARBA" id="ARBA00031028"/>
    </source>
</evidence>
<dbReference type="InterPro" id="IPR010096">
    <property type="entry name" value="NADH-Q_OxRdtase_suN/2"/>
</dbReference>
<feature type="transmembrane region" description="Helical" evidence="9">
    <location>
        <begin position="30"/>
        <end position="49"/>
    </location>
</feature>
<keyword evidence="5 9" id="KW-1133">Transmembrane helix</keyword>
<accession>A0A481ZNK7</accession>
<dbReference type="AlphaFoldDB" id="A0A481ZNK7"/>
<dbReference type="GO" id="GO:0042773">
    <property type="term" value="P:ATP synthesis coupled electron transport"/>
    <property type="evidence" value="ECO:0007669"/>
    <property type="project" value="InterPro"/>
</dbReference>
<dbReference type="GO" id="GO:0016020">
    <property type="term" value="C:membrane"/>
    <property type="evidence" value="ECO:0007669"/>
    <property type="project" value="UniProtKB-SubCell"/>
</dbReference>
<evidence type="ECO:0000256" key="6">
    <source>
        <dbReference type="ARBA" id="ARBA00023136"/>
    </source>
</evidence>
<keyword evidence="6 9" id="KW-0472">Membrane</keyword>
<feature type="transmembrane region" description="Helical" evidence="9">
    <location>
        <begin position="207"/>
        <end position="231"/>
    </location>
</feature>
<evidence type="ECO:0000259" key="10">
    <source>
        <dbReference type="Pfam" id="PF00361"/>
    </source>
</evidence>
<evidence type="ECO:0000256" key="2">
    <source>
        <dbReference type="ARBA" id="ARBA00007012"/>
    </source>
</evidence>
<keyword evidence="11" id="KW-0496">Mitochondrion</keyword>
<feature type="transmembrane region" description="Helical" evidence="9">
    <location>
        <begin position="137"/>
        <end position="155"/>
    </location>
</feature>
<evidence type="ECO:0000256" key="3">
    <source>
        <dbReference type="ARBA" id="ARBA00021008"/>
    </source>
</evidence>
<evidence type="ECO:0000256" key="5">
    <source>
        <dbReference type="ARBA" id="ARBA00022989"/>
    </source>
</evidence>
<geneLocation type="mitochondrion" evidence="11"/>
<comment type="similarity">
    <text evidence="2">Belongs to the complex I subunit 2 family.</text>
</comment>
<dbReference type="Pfam" id="PF00361">
    <property type="entry name" value="Proton_antipo_M"/>
    <property type="match status" value="2"/>
</dbReference>
<feature type="transmembrane region" description="Helical" evidence="9">
    <location>
        <begin position="111"/>
        <end position="130"/>
    </location>
</feature>
<feature type="transmembrane region" description="Helical" evidence="9">
    <location>
        <begin position="251"/>
        <end position="270"/>
    </location>
</feature>
<evidence type="ECO:0000256" key="9">
    <source>
        <dbReference type="SAM" id="Phobius"/>
    </source>
</evidence>
<protein>
    <recommendedName>
        <fullName evidence="3">NADH-ubiquinone oxidoreductase chain 2</fullName>
    </recommendedName>
    <alternativeName>
        <fullName evidence="7">NADH dehydrogenase subunit 2</fullName>
    </alternativeName>
</protein>
<comment type="catalytic activity">
    <reaction evidence="8">
        <text>a ubiquinone + NADH + 5 H(+)(in) = a ubiquinol + NAD(+) + 4 H(+)(out)</text>
        <dbReference type="Rhea" id="RHEA:29091"/>
        <dbReference type="Rhea" id="RHEA-COMP:9565"/>
        <dbReference type="Rhea" id="RHEA-COMP:9566"/>
        <dbReference type="ChEBI" id="CHEBI:15378"/>
        <dbReference type="ChEBI" id="CHEBI:16389"/>
        <dbReference type="ChEBI" id="CHEBI:17976"/>
        <dbReference type="ChEBI" id="CHEBI:57540"/>
        <dbReference type="ChEBI" id="CHEBI:57945"/>
        <dbReference type="EC" id="7.1.1.2"/>
    </reaction>
</comment>
<evidence type="ECO:0000256" key="8">
    <source>
        <dbReference type="ARBA" id="ARBA00049551"/>
    </source>
</evidence>
<feature type="transmembrane region" description="Helical" evidence="9">
    <location>
        <begin position="361"/>
        <end position="386"/>
    </location>
</feature>
<feature type="domain" description="NADH:quinone oxidoreductase/Mrp antiporter transmembrane" evidence="10">
    <location>
        <begin position="292"/>
        <end position="466"/>
    </location>
</feature>
<evidence type="ECO:0000313" key="11">
    <source>
        <dbReference type="EMBL" id="QBL02058.1"/>
    </source>
</evidence>
<dbReference type="PANTHER" id="PTHR22773">
    <property type="entry name" value="NADH DEHYDROGENASE"/>
    <property type="match status" value="1"/>
</dbReference>
<feature type="transmembrane region" description="Helical" evidence="9">
    <location>
        <begin position="451"/>
        <end position="471"/>
    </location>
</feature>
<feature type="transmembrane region" description="Helical" evidence="9">
    <location>
        <begin position="282"/>
        <end position="299"/>
    </location>
</feature>
<feature type="transmembrane region" description="Helical" evidence="9">
    <location>
        <begin position="305"/>
        <end position="327"/>
    </location>
</feature>
<feature type="transmembrane region" description="Helical" evidence="9">
    <location>
        <begin position="70"/>
        <end position="89"/>
    </location>
</feature>
<dbReference type="InterPro" id="IPR001750">
    <property type="entry name" value="ND/Mrp_TM"/>
</dbReference>
<evidence type="ECO:0000256" key="1">
    <source>
        <dbReference type="ARBA" id="ARBA00004141"/>
    </source>
</evidence>